<comment type="caution">
    <text evidence="1">The sequence shown here is derived from an EMBL/GenBank/DDBJ whole genome shotgun (WGS) entry which is preliminary data.</text>
</comment>
<keyword evidence="2" id="KW-1185">Reference proteome</keyword>
<dbReference type="RefSeq" id="WP_072272610.1">
    <property type="nucleotide sequence ID" value="NZ_CCXW01000001.1"/>
</dbReference>
<dbReference type="AlphaFoldDB" id="A0AAN2PG15"/>
<reference evidence="1 2" key="1">
    <citation type="journal article" date="2014" name="Genome Announc.">
        <title>Genome Sequence of Bacillus simplex Strain P558, Isolated from a Human Fecal Sample.</title>
        <authorList>
            <person name="Croce O."/>
            <person name="Hugon P."/>
            <person name="Lagier J.C."/>
            <person name="Bibi F."/>
            <person name="Robert C."/>
            <person name="Azhar E.I."/>
            <person name="Raoult D."/>
            <person name="Fournier P.E."/>
        </authorList>
    </citation>
    <scope>NUCLEOTIDE SEQUENCE [LARGE SCALE GENOMIC DNA]</scope>
    <source>
        <strain evidence="1 2">P558</strain>
    </source>
</reference>
<protein>
    <recommendedName>
        <fullName evidence="3">DUF2612 domain-containing protein</fullName>
    </recommendedName>
</protein>
<dbReference type="EMBL" id="CCXW01000001">
    <property type="protein sequence ID" value="CEG31454.1"/>
    <property type="molecule type" value="Genomic_DNA"/>
</dbReference>
<evidence type="ECO:0008006" key="3">
    <source>
        <dbReference type="Google" id="ProtNLM"/>
    </source>
</evidence>
<sequence length="213" mass="23399">MISFIDTFRKLTDVFTKNPDSMIGKYILLITEKTNEIRLTFEKIESWRDIQQAKGTTLDLIGKGWGQERGNVSDEVLRLLILARIARNNSNGTFNNMIEVLARTLNTDPSTIKMRAMYEVTEGKKAAALRIEGLPIKALNDAGLSTSQFGFLVQRVAPAGVIVESISLQGTFRMSSIKDQVETSAEGLAPVDQSTGGTLSAIYEPSGENDLPI</sequence>
<accession>A0AAN2PG15</accession>
<proteinExistence type="predicted"/>
<name>A0AAN2PG15_9BACI</name>
<evidence type="ECO:0000313" key="2">
    <source>
        <dbReference type="Proteomes" id="UP000182110"/>
    </source>
</evidence>
<evidence type="ECO:0000313" key="1">
    <source>
        <dbReference type="EMBL" id="CEG31454.1"/>
    </source>
</evidence>
<dbReference type="Proteomes" id="UP000182110">
    <property type="component" value="Unassembled WGS sequence"/>
</dbReference>
<gene>
    <name evidence="1" type="ORF">BN1180_01598</name>
</gene>
<organism evidence="1 2">
    <name type="scientific">Peribacillus simplex</name>
    <dbReference type="NCBI Taxonomy" id="1478"/>
    <lineage>
        <taxon>Bacteria</taxon>
        <taxon>Bacillati</taxon>
        <taxon>Bacillota</taxon>
        <taxon>Bacilli</taxon>
        <taxon>Bacillales</taxon>
        <taxon>Bacillaceae</taxon>
        <taxon>Peribacillus</taxon>
    </lineage>
</organism>